<evidence type="ECO:0000256" key="7">
    <source>
        <dbReference type="ARBA" id="ARBA00023136"/>
    </source>
</evidence>
<name>A0AAV9NXU0_9PEZI</name>
<keyword evidence="6 8" id="KW-0406">Ion transport</keyword>
<dbReference type="AlphaFoldDB" id="A0AAV9NXU0"/>
<keyword evidence="11" id="KW-1185">Reference proteome</keyword>
<dbReference type="GeneID" id="89932218"/>
<feature type="transmembrane region" description="Helical" evidence="8">
    <location>
        <begin position="16"/>
        <end position="37"/>
    </location>
</feature>
<keyword evidence="3 8" id="KW-0813">Transport</keyword>
<evidence type="ECO:0000256" key="5">
    <source>
        <dbReference type="ARBA" id="ARBA00022989"/>
    </source>
</evidence>
<reference evidence="10 11" key="1">
    <citation type="submission" date="2023-08" db="EMBL/GenBank/DDBJ databases">
        <title>Black Yeasts Isolated from many extreme environments.</title>
        <authorList>
            <person name="Coleine C."/>
            <person name="Stajich J.E."/>
            <person name="Selbmann L."/>
        </authorList>
    </citation>
    <scope>NUCLEOTIDE SEQUENCE [LARGE SCALE GENOMIC DNA]</scope>
    <source>
        <strain evidence="10 11">CCFEE 5935</strain>
    </source>
</reference>
<dbReference type="RefSeq" id="XP_064653658.1">
    <property type="nucleotide sequence ID" value="XM_064808110.1"/>
</dbReference>
<feature type="transmembrane region" description="Helical" evidence="8">
    <location>
        <begin position="195"/>
        <end position="215"/>
    </location>
</feature>
<dbReference type="GO" id="GO:0071578">
    <property type="term" value="P:zinc ion import across plasma membrane"/>
    <property type="evidence" value="ECO:0007669"/>
    <property type="project" value="TreeGrafter"/>
</dbReference>
<dbReference type="GO" id="GO:0000007">
    <property type="term" value="F:low-affinity zinc ion transmembrane transporter activity"/>
    <property type="evidence" value="ECO:0007669"/>
    <property type="project" value="TreeGrafter"/>
</dbReference>
<evidence type="ECO:0000256" key="1">
    <source>
        <dbReference type="ARBA" id="ARBA00004141"/>
    </source>
</evidence>
<evidence type="ECO:0000313" key="11">
    <source>
        <dbReference type="Proteomes" id="UP001337655"/>
    </source>
</evidence>
<dbReference type="NCBIfam" id="TIGR00820">
    <property type="entry name" value="zip"/>
    <property type="match status" value="1"/>
</dbReference>
<feature type="transmembrane region" description="Helical" evidence="8">
    <location>
        <begin position="329"/>
        <end position="347"/>
    </location>
</feature>
<evidence type="ECO:0000256" key="8">
    <source>
        <dbReference type="RuleBase" id="RU362088"/>
    </source>
</evidence>
<evidence type="ECO:0000256" key="4">
    <source>
        <dbReference type="ARBA" id="ARBA00022692"/>
    </source>
</evidence>
<gene>
    <name evidence="10" type="primary">ZRT2</name>
    <name evidence="10" type="ORF">LTR77_010894</name>
</gene>
<dbReference type="GO" id="GO:0005886">
    <property type="term" value="C:plasma membrane"/>
    <property type="evidence" value="ECO:0007669"/>
    <property type="project" value="TreeGrafter"/>
</dbReference>
<comment type="subcellular location">
    <subcellularLocation>
        <location evidence="1 8">Membrane</location>
        <topology evidence="1 8">Multi-pass membrane protein</topology>
    </subcellularLocation>
</comment>
<evidence type="ECO:0000313" key="10">
    <source>
        <dbReference type="EMBL" id="KAK5163110.1"/>
    </source>
</evidence>
<dbReference type="PANTHER" id="PTHR11040:SF69">
    <property type="entry name" value="ZINC-REGULATED TRANSPORTER 2"/>
    <property type="match status" value="1"/>
</dbReference>
<feature type="compositionally biased region" description="Basic and acidic residues" evidence="9">
    <location>
        <begin position="171"/>
        <end position="180"/>
    </location>
</feature>
<organism evidence="10 11">
    <name type="scientific">Saxophila tyrrhenica</name>
    <dbReference type="NCBI Taxonomy" id="1690608"/>
    <lineage>
        <taxon>Eukaryota</taxon>
        <taxon>Fungi</taxon>
        <taxon>Dikarya</taxon>
        <taxon>Ascomycota</taxon>
        <taxon>Pezizomycotina</taxon>
        <taxon>Dothideomycetes</taxon>
        <taxon>Dothideomycetidae</taxon>
        <taxon>Mycosphaerellales</taxon>
        <taxon>Extremaceae</taxon>
        <taxon>Saxophila</taxon>
    </lineage>
</organism>
<keyword evidence="7 8" id="KW-0472">Membrane</keyword>
<evidence type="ECO:0000256" key="6">
    <source>
        <dbReference type="ARBA" id="ARBA00023065"/>
    </source>
</evidence>
<dbReference type="PANTHER" id="PTHR11040">
    <property type="entry name" value="ZINC/IRON TRANSPORTER"/>
    <property type="match status" value="1"/>
</dbReference>
<feature type="transmembrane region" description="Helical" evidence="8">
    <location>
        <begin position="296"/>
        <end position="317"/>
    </location>
</feature>
<comment type="similarity">
    <text evidence="2 8">Belongs to the ZIP transporter (TC 2.A.5) family.</text>
</comment>
<dbReference type="InterPro" id="IPR003689">
    <property type="entry name" value="ZIP"/>
</dbReference>
<dbReference type="Pfam" id="PF02535">
    <property type="entry name" value="Zip"/>
    <property type="match status" value="1"/>
</dbReference>
<keyword evidence="4 8" id="KW-0812">Transmembrane</keyword>
<keyword evidence="5 8" id="KW-1133">Transmembrane helix</keyword>
<evidence type="ECO:0000256" key="2">
    <source>
        <dbReference type="ARBA" id="ARBA00006939"/>
    </source>
</evidence>
<feature type="transmembrane region" description="Helical" evidence="8">
    <location>
        <begin position="92"/>
        <end position="111"/>
    </location>
</feature>
<comment type="caution">
    <text evidence="10">The sequence shown here is derived from an EMBL/GenBank/DDBJ whole genome shotgun (WGS) entry which is preliminary data.</text>
</comment>
<feature type="transmembrane region" description="Helical" evidence="8">
    <location>
        <begin position="49"/>
        <end position="72"/>
    </location>
</feature>
<dbReference type="EMBL" id="JAVRRT010000028">
    <property type="protein sequence ID" value="KAK5163110.1"/>
    <property type="molecule type" value="Genomic_DNA"/>
</dbReference>
<evidence type="ECO:0000256" key="9">
    <source>
        <dbReference type="SAM" id="MobiDB-lite"/>
    </source>
</evidence>
<accession>A0AAV9NXU0</accession>
<protein>
    <submittedName>
        <fullName evidence="10">Low-affinity Zn(2+) transporter zrt2</fullName>
    </submittedName>
</protein>
<evidence type="ECO:0000256" key="3">
    <source>
        <dbReference type="ARBA" id="ARBA00022448"/>
    </source>
</evidence>
<feature type="region of interest" description="Disordered" evidence="9">
    <location>
        <begin position="125"/>
        <end position="180"/>
    </location>
</feature>
<feature type="transmembrane region" description="Helical" evidence="8">
    <location>
        <begin position="256"/>
        <end position="276"/>
    </location>
</feature>
<feature type="transmembrane region" description="Helical" evidence="8">
    <location>
        <begin position="221"/>
        <end position="244"/>
    </location>
</feature>
<dbReference type="Proteomes" id="UP001337655">
    <property type="component" value="Unassembled WGS sequence"/>
</dbReference>
<sequence>MSTCGTAAKYDGKIGIRISAIFVIFAGSLLGAWFPVFASRHKGAGLPSWAHFVAKYFGSGVIVATAFIHLLAPASEALRDPCLTGVITEYPWVEGICLMSIFALFFVELMIMRYAKFETGHGHGHGAHLEPASHSHGQPTPDEKTIHSTESGIALQDTGSGSSPPVEPDIESQHRQTEHHALPTAEPYAAQLTGVFILEFGVVFHSIFLGLTLAAAGKEFYTLYVVLSFHQTFEGIALGSRLASIPWPKSRRWTPYMLAVGYAVSTPIALAIGLGVRETLDTGSQSGLITNGVFDSIAAGILIYTGLIELMAHDFLFSEHMQCAPVRKLLGAFGTMCCGAFLMALLGKWA</sequence>
<dbReference type="InterPro" id="IPR004698">
    <property type="entry name" value="Zn/Fe_permease_fun/pln"/>
</dbReference>
<proteinExistence type="inferred from homology"/>